<keyword evidence="3" id="KW-1185">Reference proteome</keyword>
<comment type="caution">
    <text evidence="2">The sequence shown here is derived from an EMBL/GenBank/DDBJ whole genome shotgun (WGS) entry which is preliminary data.</text>
</comment>
<feature type="coiled-coil region" evidence="1">
    <location>
        <begin position="26"/>
        <end position="53"/>
    </location>
</feature>
<reference evidence="2" key="1">
    <citation type="journal article" date="2019" name="bioRxiv">
        <title>The Genome of the Zebra Mussel, Dreissena polymorpha: A Resource for Invasive Species Research.</title>
        <authorList>
            <person name="McCartney M.A."/>
            <person name="Auch B."/>
            <person name="Kono T."/>
            <person name="Mallez S."/>
            <person name="Zhang Y."/>
            <person name="Obille A."/>
            <person name="Becker A."/>
            <person name="Abrahante J.E."/>
            <person name="Garbe J."/>
            <person name="Badalamenti J.P."/>
            <person name="Herman A."/>
            <person name="Mangelson H."/>
            <person name="Liachko I."/>
            <person name="Sullivan S."/>
            <person name="Sone E.D."/>
            <person name="Koren S."/>
            <person name="Silverstein K.A.T."/>
            <person name="Beckman K.B."/>
            <person name="Gohl D.M."/>
        </authorList>
    </citation>
    <scope>NUCLEOTIDE SEQUENCE</scope>
    <source>
        <strain evidence="2">Duluth1</strain>
        <tissue evidence="2">Whole animal</tissue>
    </source>
</reference>
<dbReference type="EMBL" id="JAIWYP010000007">
    <property type="protein sequence ID" value="KAH3802568.1"/>
    <property type="molecule type" value="Genomic_DNA"/>
</dbReference>
<dbReference type="AlphaFoldDB" id="A0A9D4FPF4"/>
<name>A0A9D4FPF4_DREPO</name>
<keyword evidence="1" id="KW-0175">Coiled coil</keyword>
<dbReference type="Proteomes" id="UP000828390">
    <property type="component" value="Unassembled WGS sequence"/>
</dbReference>
<proteinExistence type="predicted"/>
<reference evidence="2" key="2">
    <citation type="submission" date="2020-11" db="EMBL/GenBank/DDBJ databases">
        <authorList>
            <person name="McCartney M.A."/>
            <person name="Auch B."/>
            <person name="Kono T."/>
            <person name="Mallez S."/>
            <person name="Becker A."/>
            <person name="Gohl D.M."/>
            <person name="Silverstein K.A.T."/>
            <person name="Koren S."/>
            <person name="Bechman K.B."/>
            <person name="Herman A."/>
            <person name="Abrahante J.E."/>
            <person name="Garbe J."/>
        </authorList>
    </citation>
    <scope>NUCLEOTIDE SEQUENCE</scope>
    <source>
        <strain evidence="2">Duluth1</strain>
        <tissue evidence="2">Whole animal</tissue>
    </source>
</reference>
<sequence>MSYNLRQLEIFESSQEASIQFVDISYSEKLQEIREMRKNLNAFLDKLEQSTLKELNDKRTTLQTSLKKDIENCRILKDELRHLGEAVHSLGVKSKKDIEFIASWKFMEKNNESETYL</sequence>
<organism evidence="2 3">
    <name type="scientific">Dreissena polymorpha</name>
    <name type="common">Zebra mussel</name>
    <name type="synonym">Mytilus polymorpha</name>
    <dbReference type="NCBI Taxonomy" id="45954"/>
    <lineage>
        <taxon>Eukaryota</taxon>
        <taxon>Metazoa</taxon>
        <taxon>Spiralia</taxon>
        <taxon>Lophotrochozoa</taxon>
        <taxon>Mollusca</taxon>
        <taxon>Bivalvia</taxon>
        <taxon>Autobranchia</taxon>
        <taxon>Heteroconchia</taxon>
        <taxon>Euheterodonta</taxon>
        <taxon>Imparidentia</taxon>
        <taxon>Neoheterodontei</taxon>
        <taxon>Myida</taxon>
        <taxon>Dreissenoidea</taxon>
        <taxon>Dreissenidae</taxon>
        <taxon>Dreissena</taxon>
    </lineage>
</organism>
<evidence type="ECO:0000313" key="3">
    <source>
        <dbReference type="Proteomes" id="UP000828390"/>
    </source>
</evidence>
<protein>
    <submittedName>
        <fullName evidence="2">Uncharacterized protein</fullName>
    </submittedName>
</protein>
<gene>
    <name evidence="2" type="ORF">DPMN_156246</name>
</gene>
<evidence type="ECO:0000256" key="1">
    <source>
        <dbReference type="SAM" id="Coils"/>
    </source>
</evidence>
<accession>A0A9D4FPF4</accession>
<evidence type="ECO:0000313" key="2">
    <source>
        <dbReference type="EMBL" id="KAH3802568.1"/>
    </source>
</evidence>